<accession>B7X3L8</accession>
<comment type="caution">
    <text evidence="1">The sequence shown here is derived from an EMBL/GenBank/DDBJ whole genome shotgun (WGS) entry which is preliminary data.</text>
</comment>
<reference evidence="1 2" key="1">
    <citation type="journal article" date="2004" name="Appl. Environ. Microbiol.">
        <title>Mineralization of individual congeners of linear alkylbenzenesulfonate by defined pairs of heterotrophic bacteria.</title>
        <authorList>
            <person name="Schleheck D."/>
            <person name="Knepper T.P."/>
            <person name="Fischer K."/>
            <person name="Cook A.M."/>
        </authorList>
    </citation>
    <scope>NUCLEOTIDE SEQUENCE [LARGE SCALE GENOMIC DNA]</scope>
    <source>
        <strain evidence="2">DSM 14576 / KF-1</strain>
    </source>
</reference>
<organism evidence="1 2">
    <name type="scientific">Comamonas testosteroni (strain DSM 14576 / KF-1)</name>
    <name type="common">Pseudomonas testosteroni</name>
    <dbReference type="NCBI Taxonomy" id="399795"/>
    <lineage>
        <taxon>Bacteria</taxon>
        <taxon>Pseudomonadati</taxon>
        <taxon>Pseudomonadota</taxon>
        <taxon>Betaproteobacteria</taxon>
        <taxon>Burkholderiales</taxon>
        <taxon>Comamonadaceae</taxon>
        <taxon>Comamonas</taxon>
    </lineage>
</organism>
<evidence type="ECO:0000313" key="2">
    <source>
        <dbReference type="Proteomes" id="UP000003039"/>
    </source>
</evidence>
<name>B7X3L8_COMTK</name>
<dbReference type="AlphaFoldDB" id="B7X3L8"/>
<dbReference type="Proteomes" id="UP000003039">
    <property type="component" value="Unassembled WGS sequence"/>
</dbReference>
<dbReference type="EMBL" id="AAUJ02000001">
    <property type="protein sequence ID" value="EED66699.1"/>
    <property type="molecule type" value="Genomic_DNA"/>
</dbReference>
<protein>
    <submittedName>
        <fullName evidence="1">Uncharacterized protein</fullName>
    </submittedName>
</protein>
<evidence type="ECO:0000313" key="1">
    <source>
        <dbReference type="EMBL" id="EED66699.1"/>
    </source>
</evidence>
<gene>
    <name evidence="1" type="ORF">CtesDRAFT_PD1645</name>
</gene>
<sequence length="49" mass="5257">MAEARFEKLPGAVELLARVKAGSLGGLRLTEASCRSRLLRSEVPLALYG</sequence>
<proteinExistence type="predicted"/>